<sequence length="451" mass="48188">MTAEPSLPSEPSSVVTLKYGTFNTPQEGTEATAMYEALLGDDAPAIITPAGAPHKASNAAAVFHLVCVMAGTGILQLPYCIRQGGWLSVGWIILAAVVSHYTGSQLIRSLYAVQGVRLTSFSDAAGAAYGTRGRIITRIFKDISSIGTCTLFLILAGYNLNALLTPEAGLLGVKGWIVASMVVVTLPYVAMKTIQDAVAMSVFGALTTGLMVVIVVALGLLDLPNHTQHDYQWMDAWGFPIALSSICYSFGGNVVWPQVEHGLRDPRVWPRVLGIATALVSVMYVVVAVVGYAVYDAGTLSPIFINLPGGTALTVANVMVTTHVLLTTPIMMSSVSSEFESDLEAKYQLGAPCSSFLMRAVVRVPLMVLTMLIAAFVPYFADVMALLGSLVFSMLIFVLPVMIHGKLFGWHNQSWSTYAWNIFIIAIGGVCCVVGSYQAILALIRDFQSDA</sequence>
<feature type="transmembrane region" description="Helical" evidence="6">
    <location>
        <begin position="236"/>
        <end position="256"/>
    </location>
</feature>
<evidence type="ECO:0000256" key="6">
    <source>
        <dbReference type="SAM" id="Phobius"/>
    </source>
</evidence>
<evidence type="ECO:0000256" key="5">
    <source>
        <dbReference type="ARBA" id="ARBA00023136"/>
    </source>
</evidence>
<feature type="domain" description="Amino acid transporter transmembrane" evidence="7">
    <location>
        <begin position="54"/>
        <end position="440"/>
    </location>
</feature>
<dbReference type="OrthoDB" id="40134at2759"/>
<keyword evidence="4 6" id="KW-1133">Transmembrane helix</keyword>
<dbReference type="PANTHER" id="PTHR22950">
    <property type="entry name" value="AMINO ACID TRANSPORTER"/>
    <property type="match status" value="1"/>
</dbReference>
<reference evidence="8" key="1">
    <citation type="submission" date="2022-07" db="EMBL/GenBank/DDBJ databases">
        <title>Phylogenomic reconstructions and comparative analyses of Kickxellomycotina fungi.</title>
        <authorList>
            <person name="Reynolds N.K."/>
            <person name="Stajich J.E."/>
            <person name="Barry K."/>
            <person name="Grigoriev I.V."/>
            <person name="Crous P."/>
            <person name="Smith M.E."/>
        </authorList>
    </citation>
    <scope>NUCLEOTIDE SEQUENCE</scope>
    <source>
        <strain evidence="8">RSA 1196</strain>
    </source>
</reference>
<feature type="transmembrane region" description="Helical" evidence="6">
    <location>
        <begin position="139"/>
        <end position="158"/>
    </location>
</feature>
<feature type="transmembrane region" description="Helical" evidence="6">
    <location>
        <begin position="415"/>
        <end position="444"/>
    </location>
</feature>
<evidence type="ECO:0000256" key="2">
    <source>
        <dbReference type="ARBA" id="ARBA00008066"/>
    </source>
</evidence>
<comment type="caution">
    <text evidence="8">The sequence shown here is derived from an EMBL/GenBank/DDBJ whole genome shotgun (WGS) entry which is preliminary data.</text>
</comment>
<evidence type="ECO:0000313" key="9">
    <source>
        <dbReference type="Proteomes" id="UP001150925"/>
    </source>
</evidence>
<keyword evidence="5 6" id="KW-0472">Membrane</keyword>
<feature type="transmembrane region" description="Helical" evidence="6">
    <location>
        <begin position="356"/>
        <end position="377"/>
    </location>
</feature>
<feature type="transmembrane region" description="Helical" evidence="6">
    <location>
        <begin position="268"/>
        <end position="295"/>
    </location>
</feature>
<dbReference type="AlphaFoldDB" id="A0A9W8E5A7"/>
<feature type="transmembrane region" description="Helical" evidence="6">
    <location>
        <begin position="170"/>
        <end position="190"/>
    </location>
</feature>
<dbReference type="GO" id="GO:0005774">
    <property type="term" value="C:vacuolar membrane"/>
    <property type="evidence" value="ECO:0007669"/>
    <property type="project" value="TreeGrafter"/>
</dbReference>
<dbReference type="InterPro" id="IPR013057">
    <property type="entry name" value="AA_transpt_TM"/>
</dbReference>
<feature type="transmembrane region" description="Helical" evidence="6">
    <location>
        <begin position="383"/>
        <end position="403"/>
    </location>
</feature>
<comment type="subcellular location">
    <subcellularLocation>
        <location evidence="1">Membrane</location>
        <topology evidence="1">Multi-pass membrane protein</topology>
    </subcellularLocation>
</comment>
<evidence type="ECO:0000256" key="1">
    <source>
        <dbReference type="ARBA" id="ARBA00004141"/>
    </source>
</evidence>
<accession>A0A9W8E5A7</accession>
<proteinExistence type="inferred from homology"/>
<evidence type="ECO:0000256" key="4">
    <source>
        <dbReference type="ARBA" id="ARBA00022989"/>
    </source>
</evidence>
<evidence type="ECO:0000256" key="3">
    <source>
        <dbReference type="ARBA" id="ARBA00022692"/>
    </source>
</evidence>
<dbReference type="PANTHER" id="PTHR22950:SF349">
    <property type="entry name" value="AMINO ACID TRANSPORTER TRANSMEMBRANE DOMAIN-CONTAINING PROTEIN"/>
    <property type="match status" value="1"/>
</dbReference>
<evidence type="ECO:0000259" key="7">
    <source>
        <dbReference type="Pfam" id="PF01490"/>
    </source>
</evidence>
<evidence type="ECO:0000313" key="8">
    <source>
        <dbReference type="EMBL" id="KAJ1959550.1"/>
    </source>
</evidence>
<dbReference type="EMBL" id="JANBPY010001558">
    <property type="protein sequence ID" value="KAJ1959550.1"/>
    <property type="molecule type" value="Genomic_DNA"/>
</dbReference>
<feature type="transmembrane region" description="Helical" evidence="6">
    <location>
        <begin position="197"/>
        <end position="221"/>
    </location>
</feature>
<dbReference type="GO" id="GO:0015179">
    <property type="term" value="F:L-amino acid transmembrane transporter activity"/>
    <property type="evidence" value="ECO:0007669"/>
    <property type="project" value="TreeGrafter"/>
</dbReference>
<gene>
    <name evidence="8" type="ORF">IWQ62_004564</name>
</gene>
<keyword evidence="3 6" id="KW-0812">Transmembrane</keyword>
<comment type="similarity">
    <text evidence="2">Belongs to the amino acid/polyamine transporter 2 family.</text>
</comment>
<dbReference type="Pfam" id="PF01490">
    <property type="entry name" value="Aa_trans"/>
    <property type="match status" value="1"/>
</dbReference>
<feature type="transmembrane region" description="Helical" evidence="6">
    <location>
        <begin position="315"/>
        <end position="335"/>
    </location>
</feature>
<dbReference type="Proteomes" id="UP001150925">
    <property type="component" value="Unassembled WGS sequence"/>
</dbReference>
<name>A0A9W8E5A7_9FUNG</name>
<feature type="transmembrane region" description="Helical" evidence="6">
    <location>
        <begin position="59"/>
        <end position="79"/>
    </location>
</feature>
<organism evidence="8 9">
    <name type="scientific">Dispira parvispora</name>
    <dbReference type="NCBI Taxonomy" id="1520584"/>
    <lineage>
        <taxon>Eukaryota</taxon>
        <taxon>Fungi</taxon>
        <taxon>Fungi incertae sedis</taxon>
        <taxon>Zoopagomycota</taxon>
        <taxon>Kickxellomycotina</taxon>
        <taxon>Dimargaritomycetes</taxon>
        <taxon>Dimargaritales</taxon>
        <taxon>Dimargaritaceae</taxon>
        <taxon>Dispira</taxon>
    </lineage>
</organism>
<protein>
    <recommendedName>
        <fullName evidence="7">Amino acid transporter transmembrane domain-containing protein</fullName>
    </recommendedName>
</protein>
<keyword evidence="9" id="KW-1185">Reference proteome</keyword>